<proteinExistence type="predicted"/>
<dbReference type="EMBL" id="LQWZ01000033">
    <property type="protein sequence ID" value="OAH54500.1"/>
    <property type="molecule type" value="Genomic_DNA"/>
</dbReference>
<accession>A0A177KM66</accession>
<dbReference type="OrthoDB" id="9811902at2"/>
<organism evidence="1 2">
    <name type="scientific">Domibacillus aminovorans</name>
    <dbReference type="NCBI Taxonomy" id="29332"/>
    <lineage>
        <taxon>Bacteria</taxon>
        <taxon>Bacillati</taxon>
        <taxon>Bacillota</taxon>
        <taxon>Bacilli</taxon>
        <taxon>Bacillales</taxon>
        <taxon>Bacillaceae</taxon>
        <taxon>Domibacillus</taxon>
    </lineage>
</organism>
<evidence type="ECO:0000313" key="2">
    <source>
        <dbReference type="Proteomes" id="UP000077271"/>
    </source>
</evidence>
<comment type="caution">
    <text evidence="1">The sequence shown here is derived from an EMBL/GenBank/DDBJ whole genome shotgun (WGS) entry which is preliminary data.</text>
</comment>
<name>A0A177KM66_9BACI</name>
<dbReference type="Proteomes" id="UP000077271">
    <property type="component" value="Unassembled WGS sequence"/>
</dbReference>
<evidence type="ECO:0008006" key="3">
    <source>
        <dbReference type="Google" id="ProtNLM"/>
    </source>
</evidence>
<dbReference type="AlphaFoldDB" id="A0A177KM66"/>
<gene>
    <name evidence="1" type="ORF">AWH48_07835</name>
</gene>
<dbReference type="RefSeq" id="WP_063975149.1">
    <property type="nucleotide sequence ID" value="NZ_LQWZ01000033.1"/>
</dbReference>
<reference evidence="1 2" key="1">
    <citation type="submission" date="2016-01" db="EMBL/GenBank/DDBJ databases">
        <title>Investigation of taxonomic status of Bacillus aminovorans.</title>
        <authorList>
            <person name="Verma A."/>
            <person name="Pal Y."/>
            <person name="Krishnamurthi S."/>
        </authorList>
    </citation>
    <scope>NUCLEOTIDE SEQUENCE [LARGE SCALE GENOMIC DNA]</scope>
    <source>
        <strain evidence="1 2">DSM 4337</strain>
    </source>
</reference>
<evidence type="ECO:0000313" key="1">
    <source>
        <dbReference type="EMBL" id="OAH54500.1"/>
    </source>
</evidence>
<protein>
    <recommendedName>
        <fullName evidence="3">Glycosyltransferase subfamily 4-like N-terminal domain-containing protein</fullName>
    </recommendedName>
</protein>
<sequence>MYYAISPIEKRKQVETYTIEEEGIKILKLQIGNVQKINPLERWISTLRLESIVLGGIKRYFNDIKFDLVIYPTPPITFEKVIRYVKKRDNAKSYLLLRDIFPQNAIDLNMFSKKSPAFWYFIKSKKMYKVSDYIGCMSQANVDFILKHNLEVMADIAEICPNRIETLKIENDVIAEDGEIGRILVEEK</sequence>